<keyword evidence="3" id="KW-1185">Reference proteome</keyword>
<evidence type="ECO:0000313" key="2">
    <source>
        <dbReference type="EMBL" id="KOO34357.1"/>
    </source>
</evidence>
<dbReference type="EMBL" id="JWZX01001253">
    <property type="protein sequence ID" value="KOO34357.1"/>
    <property type="molecule type" value="Genomic_DNA"/>
</dbReference>
<name>A0A0M0K6X6_9EUKA</name>
<comment type="caution">
    <text evidence="2">The sequence shown here is derived from an EMBL/GenBank/DDBJ whole genome shotgun (WGS) entry which is preliminary data.</text>
</comment>
<dbReference type="InterPro" id="IPR016024">
    <property type="entry name" value="ARM-type_fold"/>
</dbReference>
<protein>
    <submittedName>
        <fullName evidence="2">Uncharacterized protein</fullName>
    </submittedName>
</protein>
<accession>A0A0M0K6X6</accession>
<gene>
    <name evidence="2" type="ORF">Ctob_015258</name>
</gene>
<dbReference type="InterPro" id="IPR011989">
    <property type="entry name" value="ARM-like"/>
</dbReference>
<dbReference type="Proteomes" id="UP000037460">
    <property type="component" value="Unassembled WGS sequence"/>
</dbReference>
<feature type="region of interest" description="Disordered" evidence="1">
    <location>
        <begin position="38"/>
        <end position="76"/>
    </location>
</feature>
<sequence>MAEQGSLKPDKDAVAAMPNEGNWLDFFTDTFRKLGPFSERVSEGDLPSPAQSMDTARGKQEGSDEGLAATGEHASEEQEVLNAKAATLGGSHSSAEPPSSDEIKKMDVAAIVGVLKAYPMRAHAVANCADTLRIRCRESANVIQATELGAIELVVQSMTKLQTMDQVQLYCLVALRNLVSGDNARKRRAVEAGCVPALCKAVAKHTAHAGICEHGYALATILGSISDASAEEQLAIKRSIIDSGAYKTIAEVLNAHDGVTAVEQNACLAINSFARDEETHCDKAHQAGLIQKLATIVQRKNVDKLLWQASRAALGAIILDSAERKKEAKKCFPWGTVLC</sequence>
<evidence type="ECO:0000256" key="1">
    <source>
        <dbReference type="SAM" id="MobiDB-lite"/>
    </source>
</evidence>
<dbReference type="Gene3D" id="1.25.10.10">
    <property type="entry name" value="Leucine-rich Repeat Variant"/>
    <property type="match status" value="2"/>
</dbReference>
<reference evidence="3" key="1">
    <citation type="journal article" date="2015" name="PLoS Genet.">
        <title>Genome Sequence and Transcriptome Analyses of Chrysochromulina tobin: Metabolic Tools for Enhanced Algal Fitness in the Prominent Order Prymnesiales (Haptophyceae).</title>
        <authorList>
            <person name="Hovde B.T."/>
            <person name="Deodato C.R."/>
            <person name="Hunsperger H.M."/>
            <person name="Ryken S.A."/>
            <person name="Yost W."/>
            <person name="Jha R.K."/>
            <person name="Patterson J."/>
            <person name="Monnat R.J. Jr."/>
            <person name="Barlow S.B."/>
            <person name="Starkenburg S.R."/>
            <person name="Cattolico R.A."/>
        </authorList>
    </citation>
    <scope>NUCLEOTIDE SEQUENCE</scope>
    <source>
        <strain evidence="3">CCMP291</strain>
    </source>
</reference>
<dbReference type="SUPFAM" id="SSF48371">
    <property type="entry name" value="ARM repeat"/>
    <property type="match status" value="1"/>
</dbReference>
<organism evidence="2 3">
    <name type="scientific">Chrysochromulina tobinii</name>
    <dbReference type="NCBI Taxonomy" id="1460289"/>
    <lineage>
        <taxon>Eukaryota</taxon>
        <taxon>Haptista</taxon>
        <taxon>Haptophyta</taxon>
        <taxon>Prymnesiophyceae</taxon>
        <taxon>Prymnesiales</taxon>
        <taxon>Chrysochromulinaceae</taxon>
        <taxon>Chrysochromulina</taxon>
    </lineage>
</organism>
<evidence type="ECO:0000313" key="3">
    <source>
        <dbReference type="Proteomes" id="UP000037460"/>
    </source>
</evidence>
<dbReference type="AlphaFoldDB" id="A0A0M0K6X6"/>
<proteinExistence type="predicted"/>